<evidence type="ECO:0000313" key="3">
    <source>
        <dbReference type="Proteomes" id="UP000182902"/>
    </source>
</evidence>
<dbReference type="Proteomes" id="UP000182902">
    <property type="component" value="Unassembled WGS sequence"/>
</dbReference>
<keyword evidence="2" id="KW-0808">Transferase</keyword>
<sequence>MNSISSQVIARPAPAPTLPLLPPLSRQKRDTSAAQEEQATPRANGDSELAMQYAIALNLAGRRTQVNDFDHIPPHSTFGQWWRHLHDAFQSPDVQQWIKASGIDPASIKIDAKSGQISFYLERSLDPLRTLHTLGQDDSQWAALSGPILEAASVIEGEIPFAPPVNSPDAPVPWRLVGRFYQEPQNLTQSGMLKRADEISHRTYNFNPLDPTRFADKIQARSEETLQHQKAALGDIHNWHRAGAALQRLAMALEDGSKEIEALQTELKQALPLSAVSTYRAPGIGASNEVSLQQFLQDHGWDIPTNSEQLENLASALLTPNFKAAPHGNLGGALAWPEPLAPDDQTRLRSYISEGKFGDLSLKPFKNVLDYLLNGRAVSAQEQRNPRQLIDSLISSPRGAALGEAIQATFEARSVKGSANDWLLAALGVGKYPNGGGATSIDGYPLVSANNSHKSPSTVVKELESHMLAGGRADSAQTASVQAYAMLASRAPQFLVEGIPKEVTVGSHSWVSFTTAVARVEAKAPGATAKMDYAQIMLAADTAPISHEERQIEYAAQNEGIKAWAVANGLGYPTSDTDLDEVRKAYDLHVGEMSEAAALPTPEAPTTKAIALEHLKKTFPDMDPALFEQKCIESKPYTYQFPGPYSLLDLYIDGRALRSPPPDSDRGERGAWVSSSDKIDINDALAKLKPLPDPVKQFNADFREYADSVKKITSAQLKFLISKLPLEDRQNLEFGEIAVRREIDYDSPSHPLRTEEGVLLVETRRTVNGQINVMTYAIDRLKGTVTRRPGKVYKESQPSEGWYSARGKRYDRIKPEGEYPAGITQEREGATGVPKNFASARTQYLVDAMVEDMELPALGAYSRGTTTFQTEHRTVETIREVILGLIPFRSAIKNFNEGRTADGVVDLAFDIFGFVVGVGSAARAARASFAGASALSKAAKVFKIVGRAAASSLNPLGGVDDLARGAARGVKFVAGNAHKGVNYLRGSYRNVDLLKLAKKADIAEGTFRATNSAHPSKALAKFDEATRKWYAVDPRTQQAYGTPLENFVPAVPTPGDANSLRAIASDDAIRTASQQHGLAATGTTRVGQATVERQAVMFQGNWHEYDAVKQRAIGPPLKDFQPNRVAASGDVRSLDDLHGYEARYIAADELSTTGLQNNVFVGRSKREYVKVDGRLFESQVKDGQRVIRHPDGTSPAIPVKDLGPSGWAPISRSERLLGGASGAPTPFRLGDGVFVVPMDDIKRVETSGNPFRLNYKNVDQEVLFDSTAGAWRSTHEQGKHYYWRSAKGQWQRGTLEESRKAKKATDHHYNFVDISSIPRIPTQLAPVPKTLNYFWAGQEIPAHLVENMAKNASRAPGYKSVLHVDADSPAVFKQIESKLKEKVPGVTVLNLNEDAAFKQLKNGEMYSYFRQGQGKNLAAASDVARYPIMNKHGGFYLDTDDLIQSNVGAVDIAAGADDVLLGLPVTHQVADYKTFYNTSNFATRPGNPVLDEMIREMNKRFSANKSYFTNNRPTVTRGADGSVQFTPEFKEYEAKIFDTVGPNMFNDTLKTKRPDMYDLGLDGLTKEATLVDGKLVSQGPVVNIQQRMSEAYAHQGMVVPIIAPVQIKQTKEHYFPLRYKFNVKVGADHSWINT</sequence>
<dbReference type="EMBL" id="FNOX01000002">
    <property type="protein sequence ID" value="SDX90785.1"/>
    <property type="molecule type" value="Genomic_DNA"/>
</dbReference>
<evidence type="ECO:0000313" key="2">
    <source>
        <dbReference type="EMBL" id="SDX90785.1"/>
    </source>
</evidence>
<feature type="region of interest" description="Disordered" evidence="1">
    <location>
        <begin position="1"/>
        <end position="47"/>
    </location>
</feature>
<name>A0A1H3FIV8_9PSED</name>
<dbReference type="GO" id="GO:0016740">
    <property type="term" value="F:transferase activity"/>
    <property type="evidence" value="ECO:0007669"/>
    <property type="project" value="UniProtKB-KW"/>
</dbReference>
<dbReference type="InterPro" id="IPR007577">
    <property type="entry name" value="GlycoTrfase_DXD_sugar-bd_CS"/>
</dbReference>
<reference evidence="2 3" key="1">
    <citation type="submission" date="2016-10" db="EMBL/GenBank/DDBJ databases">
        <authorList>
            <person name="de Groot N.N."/>
        </authorList>
    </citation>
    <scope>NUCLEOTIDE SEQUENCE [LARGE SCALE GENOMIC DNA]</scope>
    <source>
        <strain evidence="2 3">ICMP 14252</strain>
    </source>
</reference>
<dbReference type="RefSeq" id="WP_244160695.1">
    <property type="nucleotide sequence ID" value="NZ_FNOX01000002.1"/>
</dbReference>
<dbReference type="SUPFAM" id="SSF53448">
    <property type="entry name" value="Nucleotide-diphospho-sugar transferases"/>
    <property type="match status" value="1"/>
</dbReference>
<dbReference type="Pfam" id="PF04488">
    <property type="entry name" value="Gly_transf_sug"/>
    <property type="match status" value="1"/>
</dbReference>
<proteinExistence type="predicted"/>
<organism evidence="2 3">
    <name type="scientific">Pseudomonas salomonii</name>
    <dbReference type="NCBI Taxonomy" id="191391"/>
    <lineage>
        <taxon>Bacteria</taxon>
        <taxon>Pseudomonadati</taxon>
        <taxon>Pseudomonadota</taxon>
        <taxon>Gammaproteobacteria</taxon>
        <taxon>Pseudomonadales</taxon>
        <taxon>Pseudomonadaceae</taxon>
        <taxon>Pseudomonas</taxon>
    </lineage>
</organism>
<accession>A0A1H3FIV8</accession>
<dbReference type="InterPro" id="IPR029044">
    <property type="entry name" value="Nucleotide-diphossugar_trans"/>
</dbReference>
<gene>
    <name evidence="2" type="ORF">SAMN05216247_102153</name>
</gene>
<dbReference type="Gene3D" id="3.90.550.20">
    <property type="match status" value="1"/>
</dbReference>
<evidence type="ECO:0000256" key="1">
    <source>
        <dbReference type="SAM" id="MobiDB-lite"/>
    </source>
</evidence>
<protein>
    <submittedName>
        <fullName evidence="2">Glycosyltransferase sugar-binding region containing DXD motif-containing protein</fullName>
    </submittedName>
</protein>
<feature type="compositionally biased region" description="Pro residues" evidence="1">
    <location>
        <begin position="13"/>
        <end position="22"/>
    </location>
</feature>